<organism evidence="6 7">
    <name type="scientific">Pinibacter aurantiacus</name>
    <dbReference type="NCBI Taxonomy" id="2851599"/>
    <lineage>
        <taxon>Bacteria</taxon>
        <taxon>Pseudomonadati</taxon>
        <taxon>Bacteroidota</taxon>
        <taxon>Chitinophagia</taxon>
        <taxon>Chitinophagales</taxon>
        <taxon>Chitinophagaceae</taxon>
        <taxon>Pinibacter</taxon>
    </lineage>
</organism>
<dbReference type="InterPro" id="IPR050330">
    <property type="entry name" value="Bact_OuterMem_StrucFunc"/>
</dbReference>
<dbReference type="InterPro" id="IPR025665">
    <property type="entry name" value="Beta-barrel_OMP_2"/>
</dbReference>
<evidence type="ECO:0000256" key="3">
    <source>
        <dbReference type="PROSITE-ProRule" id="PRU00473"/>
    </source>
</evidence>
<dbReference type="CDD" id="cd07185">
    <property type="entry name" value="OmpA_C-like"/>
    <property type="match status" value="1"/>
</dbReference>
<dbReference type="RefSeq" id="WP_217790081.1">
    <property type="nucleotide sequence ID" value="NZ_JAHSPG010000002.1"/>
</dbReference>
<dbReference type="Pfam" id="PF02412">
    <property type="entry name" value="TSP_3"/>
    <property type="match status" value="4"/>
</dbReference>
<dbReference type="EMBL" id="JAHSPG010000002">
    <property type="protein sequence ID" value="MBV4356461.1"/>
    <property type="molecule type" value="Genomic_DNA"/>
</dbReference>
<evidence type="ECO:0000313" key="6">
    <source>
        <dbReference type="EMBL" id="MBV4356461.1"/>
    </source>
</evidence>
<protein>
    <submittedName>
        <fullName evidence="6">OmpA family protein</fullName>
    </submittedName>
</protein>
<dbReference type="Proteomes" id="UP000812270">
    <property type="component" value="Unassembled WGS sequence"/>
</dbReference>
<dbReference type="InterPro" id="IPR006690">
    <property type="entry name" value="OMPA-like_CS"/>
</dbReference>
<evidence type="ECO:0000259" key="5">
    <source>
        <dbReference type="PROSITE" id="PS51123"/>
    </source>
</evidence>
<evidence type="ECO:0000256" key="1">
    <source>
        <dbReference type="ARBA" id="ARBA00004370"/>
    </source>
</evidence>
<feature type="signal peptide" evidence="4">
    <location>
        <begin position="1"/>
        <end position="21"/>
    </location>
</feature>
<dbReference type="Pfam" id="PF13568">
    <property type="entry name" value="OMP_b-brl_2"/>
    <property type="match status" value="1"/>
</dbReference>
<feature type="domain" description="OmpA-like" evidence="5">
    <location>
        <begin position="342"/>
        <end position="459"/>
    </location>
</feature>
<sequence>MKKKLLLLLSSVCVFSFMSQAQKTGRYTVYGGVLGGGNYSHYFFCDKQSDFDNAYRFGWNAGLYFGVPVTKTFSIEPQVMFNRVGGQFLYKDKLANPANDDLRADYISVPVLFKFNIGRNFDVFAGPQFDFLMKAREVNSGADVKEYMKSTDIAATGGFEVFPRNRVTFYGRYYRGFQNVADGGTPTFYNEGFQAGLKFKLFGKQVKAAPIVVPVPSKPTAVDSDGDGVPDSKDKCPDMAGLAKYNGCPIPDSDNDGVNDEEDKCPNIPGVAKYQGCPVPDSDNDGVNDEEDKCPNISGVARYHGCPIPDTDNDGINDEQDKCPTVAGTRENHGCPEIKKETIAKVQKAANAIFFQTGKAAILPKSNAQLNEIVKVLNTDPSLYLDIKGHTDNVGKAEANQKLSQQRADAVKAYMVKKGISEDRITSAGYGDSMPIAPNTTAVGRQKNRRVEMVLQNYK</sequence>
<feature type="chain" id="PRO_5038342701" evidence="4">
    <location>
        <begin position="22"/>
        <end position="459"/>
    </location>
</feature>
<name>A0A9E2W7D3_9BACT</name>
<keyword evidence="4" id="KW-0732">Signal</keyword>
<accession>A0A9E2W7D3</accession>
<dbReference type="PANTHER" id="PTHR30329">
    <property type="entry name" value="STATOR ELEMENT OF FLAGELLAR MOTOR COMPLEX"/>
    <property type="match status" value="1"/>
</dbReference>
<keyword evidence="7" id="KW-1185">Reference proteome</keyword>
<dbReference type="GO" id="GO:0005509">
    <property type="term" value="F:calcium ion binding"/>
    <property type="evidence" value="ECO:0007669"/>
    <property type="project" value="InterPro"/>
</dbReference>
<comment type="caution">
    <text evidence="6">The sequence shown here is derived from an EMBL/GenBank/DDBJ whole genome shotgun (WGS) entry which is preliminary data.</text>
</comment>
<gene>
    <name evidence="6" type="ORF">KTO63_04820</name>
</gene>
<dbReference type="GO" id="GO:0009279">
    <property type="term" value="C:cell outer membrane"/>
    <property type="evidence" value="ECO:0007669"/>
    <property type="project" value="InterPro"/>
</dbReference>
<dbReference type="Pfam" id="PF00691">
    <property type="entry name" value="OmpA"/>
    <property type="match status" value="1"/>
</dbReference>
<dbReference type="PROSITE" id="PS01068">
    <property type="entry name" value="OMPA_1"/>
    <property type="match status" value="1"/>
</dbReference>
<comment type="subcellular location">
    <subcellularLocation>
        <location evidence="1">Membrane</location>
    </subcellularLocation>
</comment>
<proteinExistence type="predicted"/>
<dbReference type="InterPro" id="IPR006665">
    <property type="entry name" value="OmpA-like"/>
</dbReference>
<dbReference type="InterPro" id="IPR003367">
    <property type="entry name" value="Thrombospondin_3-like_rpt"/>
</dbReference>
<evidence type="ECO:0000256" key="4">
    <source>
        <dbReference type="SAM" id="SignalP"/>
    </source>
</evidence>
<dbReference type="PANTHER" id="PTHR30329:SF21">
    <property type="entry name" value="LIPOPROTEIN YIAD-RELATED"/>
    <property type="match status" value="1"/>
</dbReference>
<reference evidence="6" key="1">
    <citation type="submission" date="2021-06" db="EMBL/GenBank/DDBJ databases">
        <authorList>
            <person name="Huq M.A."/>
        </authorList>
    </citation>
    <scope>NUCLEOTIDE SEQUENCE</scope>
    <source>
        <strain evidence="6">MAH-26</strain>
    </source>
</reference>
<dbReference type="PROSITE" id="PS51123">
    <property type="entry name" value="OMPA_2"/>
    <property type="match status" value="1"/>
</dbReference>
<keyword evidence="2 3" id="KW-0472">Membrane</keyword>
<dbReference type="GO" id="GO:0007155">
    <property type="term" value="P:cell adhesion"/>
    <property type="evidence" value="ECO:0007669"/>
    <property type="project" value="InterPro"/>
</dbReference>
<evidence type="ECO:0000256" key="2">
    <source>
        <dbReference type="ARBA" id="ARBA00023136"/>
    </source>
</evidence>
<evidence type="ECO:0000313" key="7">
    <source>
        <dbReference type="Proteomes" id="UP000812270"/>
    </source>
</evidence>
<dbReference type="AlphaFoldDB" id="A0A9E2W7D3"/>